<proteinExistence type="predicted"/>
<dbReference type="HOGENOM" id="CLU_3247313_0_0_9"/>
<gene>
    <name evidence="1" type="ordered locus">BMD_3023</name>
</gene>
<name>D5DI25_PRIM3</name>
<evidence type="ECO:0000313" key="1">
    <source>
        <dbReference type="EMBL" id="ADF39863.1"/>
    </source>
</evidence>
<protein>
    <submittedName>
        <fullName evidence="1">Uncharacterized protein</fullName>
    </submittedName>
</protein>
<reference evidence="1" key="1">
    <citation type="journal article" date="2011" name="J. Bacteriol.">
        <title>Genome sequences of the biotechnologically important Bacillus megaterium strains QM B1551 and DSM319.</title>
        <authorList>
            <person name="Eppinger M."/>
            <person name="Bunk B."/>
            <person name="Johns M.A."/>
            <person name="Edirisinghe J.N."/>
            <person name="Kutumbaka K.K."/>
            <person name="Koenig S.S."/>
            <person name="Huot Creasy H."/>
            <person name="Rosovitz M.J."/>
            <person name="Riley D.R."/>
            <person name="Daugherty S."/>
            <person name="Martin M."/>
            <person name="Elbourne L.D."/>
            <person name="Paulsen I."/>
            <person name="Biedendieck R."/>
            <person name="Braun C."/>
            <person name="Grayburn S."/>
            <person name="Dhingra S."/>
            <person name="Lukyanchuk V."/>
            <person name="Ball B."/>
            <person name="Ul-Qamar R."/>
            <person name="Seibel J."/>
            <person name="Bremer E."/>
            <person name="Jahn D."/>
            <person name="Ravel J."/>
            <person name="Vary P.S."/>
        </authorList>
    </citation>
    <scope>NUCLEOTIDE SEQUENCE [LARGE SCALE GENOMIC DNA]</scope>
    <source>
        <strain evidence="1">DSM 319</strain>
    </source>
</reference>
<dbReference type="KEGG" id="bmd:BMD_3023"/>
<dbReference type="EMBL" id="CP001982">
    <property type="protein sequence ID" value="ADF39863.1"/>
    <property type="molecule type" value="Genomic_DNA"/>
</dbReference>
<dbReference type="AlphaFoldDB" id="D5DI25"/>
<sequence length="47" mass="5574">MGLFHESKSINRAYNEVQLRSYRREEELKVALPALISIKKQLQEPLF</sequence>
<accession>D5DI25</accession>
<dbReference type="Proteomes" id="UP000002365">
    <property type="component" value="Chromosome"/>
</dbReference>
<organism evidence="1">
    <name type="scientific">Priestia megaterium (strain DSM 319 / IMG 1521)</name>
    <name type="common">Bacillus megaterium</name>
    <dbReference type="NCBI Taxonomy" id="592022"/>
    <lineage>
        <taxon>Bacteria</taxon>
        <taxon>Bacillati</taxon>
        <taxon>Bacillota</taxon>
        <taxon>Bacilli</taxon>
        <taxon>Bacillales</taxon>
        <taxon>Bacillaceae</taxon>
        <taxon>Priestia</taxon>
    </lineage>
</organism>